<keyword evidence="4 10" id="KW-0808">Transferase</keyword>
<evidence type="ECO:0000256" key="4">
    <source>
        <dbReference type="ARBA" id="ARBA00022679"/>
    </source>
</evidence>
<dbReference type="InterPro" id="IPR016039">
    <property type="entry name" value="Thiolase-like"/>
</dbReference>
<dbReference type="InterPro" id="IPR013751">
    <property type="entry name" value="ACP_syn_III_N"/>
</dbReference>
<evidence type="ECO:0000256" key="8">
    <source>
        <dbReference type="ARBA" id="ARBA00023268"/>
    </source>
</evidence>
<dbReference type="InterPro" id="IPR004655">
    <property type="entry name" value="FabH"/>
</dbReference>
<comment type="subunit">
    <text evidence="10">Homodimer.</text>
</comment>
<accession>A0A517N1H8</accession>
<dbReference type="GO" id="GO:0033818">
    <property type="term" value="F:beta-ketoacyl-acyl-carrier-protein synthase III activity"/>
    <property type="evidence" value="ECO:0007669"/>
    <property type="project" value="UniProtKB-UniRule"/>
</dbReference>
<dbReference type="CDD" id="cd00830">
    <property type="entry name" value="KAS_III"/>
    <property type="match status" value="1"/>
</dbReference>
<dbReference type="SUPFAM" id="SSF53901">
    <property type="entry name" value="Thiolase-like"/>
    <property type="match status" value="1"/>
</dbReference>
<keyword evidence="7 10" id="KW-0275">Fatty acid biosynthesis</keyword>
<organism evidence="13 14">
    <name type="scientific">Adhaeretor mobilis</name>
    <dbReference type="NCBI Taxonomy" id="1930276"/>
    <lineage>
        <taxon>Bacteria</taxon>
        <taxon>Pseudomonadati</taxon>
        <taxon>Planctomycetota</taxon>
        <taxon>Planctomycetia</taxon>
        <taxon>Pirellulales</taxon>
        <taxon>Lacipirellulaceae</taxon>
        <taxon>Adhaeretor</taxon>
    </lineage>
</organism>
<comment type="pathway">
    <text evidence="10">Lipid metabolism; fatty acid biosynthesis.</text>
</comment>
<keyword evidence="3 10" id="KW-0444">Lipid biosynthesis</keyword>
<dbReference type="HAMAP" id="MF_01815">
    <property type="entry name" value="FabH"/>
    <property type="match status" value="1"/>
</dbReference>
<comment type="catalytic activity">
    <reaction evidence="10">
        <text>malonyl-[ACP] + acetyl-CoA + H(+) = 3-oxobutanoyl-[ACP] + CO2 + CoA</text>
        <dbReference type="Rhea" id="RHEA:12080"/>
        <dbReference type="Rhea" id="RHEA-COMP:9623"/>
        <dbReference type="Rhea" id="RHEA-COMP:9625"/>
        <dbReference type="ChEBI" id="CHEBI:15378"/>
        <dbReference type="ChEBI" id="CHEBI:16526"/>
        <dbReference type="ChEBI" id="CHEBI:57287"/>
        <dbReference type="ChEBI" id="CHEBI:57288"/>
        <dbReference type="ChEBI" id="CHEBI:78449"/>
        <dbReference type="ChEBI" id="CHEBI:78450"/>
        <dbReference type="EC" id="2.3.1.180"/>
    </reaction>
</comment>
<evidence type="ECO:0000256" key="7">
    <source>
        <dbReference type="ARBA" id="ARBA00023160"/>
    </source>
</evidence>
<gene>
    <name evidence="13" type="primary">fabH_2</name>
    <name evidence="10" type="synonym">fabH</name>
    <name evidence="13" type="ORF">HG15A2_43320</name>
</gene>
<dbReference type="InterPro" id="IPR013747">
    <property type="entry name" value="ACP_syn_III_C"/>
</dbReference>
<evidence type="ECO:0000259" key="12">
    <source>
        <dbReference type="Pfam" id="PF08545"/>
    </source>
</evidence>
<sequence>MSDETPSIGGAPLRSLTGVRIVGTGSYVPDNIVTNDDLARLGCDADWIIQRTGIRERRHAPPGMSTGDMAYEAAKKCLDAAGVSASEVDLLTLATFTPDRLAPATATTVQDRLGLSCAAMDISAACAGFTYALCTAMQFVATGCSKYALVIGADTNSRIVDPNDVKIYPIFGDGAGAVLLTKGSDEQGALSYTLGADGSGTELLYRPEGGSLQPCAIGAPPTNDYYLQMNGRPVFKWAVRLVEENVQQVLDHAGLASTDIACYLFHQANARILDAAVSSLGIDRERVVKHIDRYGNTSAASIPLALDETYRAGGVKSGDHLLMSGFGAGLAWGTIAWRW</sequence>
<dbReference type="GO" id="GO:0005737">
    <property type="term" value="C:cytoplasm"/>
    <property type="evidence" value="ECO:0007669"/>
    <property type="project" value="UniProtKB-SubCell"/>
</dbReference>
<comment type="function">
    <text evidence="10">Catalyzes the condensation reaction of fatty acid synthesis by the addition to an acyl acceptor of two carbons from malonyl-ACP. Catalyzes the first condensation reaction which initiates fatty acid synthesis and may therefore play a role in governing the total rate of fatty acid production. Possesses both acetoacetyl-ACP synthase and acetyl transacylase activities. Its substrate specificity determines the biosynthesis of branched-chain and/or straight-chain of fatty acids.</text>
</comment>
<keyword evidence="8 10" id="KW-0511">Multifunctional enzyme</keyword>
<dbReference type="UniPathway" id="UPA00094"/>
<dbReference type="Pfam" id="PF08541">
    <property type="entry name" value="ACP_syn_III_C"/>
    <property type="match status" value="1"/>
</dbReference>
<comment type="domain">
    <text evidence="10">The last Arg residue of the ACP-binding site is essential for the weak association between ACP/AcpP and FabH.</text>
</comment>
<dbReference type="PANTHER" id="PTHR34069">
    <property type="entry name" value="3-OXOACYL-[ACYL-CARRIER-PROTEIN] SYNTHASE 3"/>
    <property type="match status" value="1"/>
</dbReference>
<comment type="similarity">
    <text evidence="1 10">Belongs to the thiolase-like superfamily. FabH family.</text>
</comment>
<feature type="active site" evidence="10">
    <location>
        <position position="126"/>
    </location>
</feature>
<proteinExistence type="inferred from homology"/>
<dbReference type="EC" id="2.3.1.180" evidence="10"/>
<evidence type="ECO:0000256" key="1">
    <source>
        <dbReference type="ARBA" id="ARBA00008642"/>
    </source>
</evidence>
<dbReference type="AlphaFoldDB" id="A0A517N1H8"/>
<dbReference type="PANTHER" id="PTHR34069:SF2">
    <property type="entry name" value="BETA-KETOACYL-[ACYL-CARRIER-PROTEIN] SYNTHASE III"/>
    <property type="match status" value="1"/>
</dbReference>
<keyword evidence="14" id="KW-1185">Reference proteome</keyword>
<feature type="active site" evidence="10">
    <location>
        <position position="266"/>
    </location>
</feature>
<dbReference type="RefSeq" id="WP_145062863.1">
    <property type="nucleotide sequence ID" value="NZ_CP036263.1"/>
</dbReference>
<evidence type="ECO:0000256" key="9">
    <source>
        <dbReference type="ARBA" id="ARBA00023315"/>
    </source>
</evidence>
<dbReference type="EMBL" id="CP036263">
    <property type="protein sequence ID" value="QDT00990.1"/>
    <property type="molecule type" value="Genomic_DNA"/>
</dbReference>
<protein>
    <recommendedName>
        <fullName evidence="10">Beta-ketoacyl-[acyl-carrier-protein] synthase III</fullName>
        <shortName evidence="10">Beta-ketoacyl-ACP synthase III</shortName>
        <shortName evidence="10">KAS III</shortName>
        <ecNumber evidence="10">2.3.1.180</ecNumber>
    </recommendedName>
    <alternativeName>
        <fullName evidence="10">3-oxoacyl-[acyl-carrier-protein] synthase 3</fullName>
    </alternativeName>
    <alternativeName>
        <fullName evidence="10">3-oxoacyl-[acyl-carrier-protein] synthase III</fullName>
    </alternativeName>
</protein>
<dbReference type="Gene3D" id="3.40.47.10">
    <property type="match status" value="1"/>
</dbReference>
<evidence type="ECO:0000313" key="13">
    <source>
        <dbReference type="EMBL" id="QDT00990.1"/>
    </source>
</evidence>
<dbReference type="OrthoDB" id="9815506at2"/>
<keyword evidence="6 10" id="KW-0443">Lipid metabolism</keyword>
<keyword evidence="9 10" id="KW-0012">Acyltransferase</keyword>
<dbReference type="GO" id="GO:0044550">
    <property type="term" value="P:secondary metabolite biosynthetic process"/>
    <property type="evidence" value="ECO:0007669"/>
    <property type="project" value="TreeGrafter"/>
</dbReference>
<comment type="subcellular location">
    <subcellularLocation>
        <location evidence="10">Cytoplasm</location>
    </subcellularLocation>
</comment>
<reference evidence="13 14" key="1">
    <citation type="submission" date="2019-02" db="EMBL/GenBank/DDBJ databases">
        <title>Deep-cultivation of Planctomycetes and their phenomic and genomic characterization uncovers novel biology.</title>
        <authorList>
            <person name="Wiegand S."/>
            <person name="Jogler M."/>
            <person name="Boedeker C."/>
            <person name="Pinto D."/>
            <person name="Vollmers J."/>
            <person name="Rivas-Marin E."/>
            <person name="Kohn T."/>
            <person name="Peeters S.H."/>
            <person name="Heuer A."/>
            <person name="Rast P."/>
            <person name="Oberbeckmann S."/>
            <person name="Bunk B."/>
            <person name="Jeske O."/>
            <person name="Meyerdierks A."/>
            <person name="Storesund J.E."/>
            <person name="Kallscheuer N."/>
            <person name="Luecker S."/>
            <person name="Lage O.M."/>
            <person name="Pohl T."/>
            <person name="Merkel B.J."/>
            <person name="Hornburger P."/>
            <person name="Mueller R.-W."/>
            <person name="Bruemmer F."/>
            <person name="Labrenz M."/>
            <person name="Spormann A.M."/>
            <person name="Op den Camp H."/>
            <person name="Overmann J."/>
            <person name="Amann R."/>
            <person name="Jetten M.S.M."/>
            <person name="Mascher T."/>
            <person name="Medema M.H."/>
            <person name="Devos D.P."/>
            <person name="Kaster A.-K."/>
            <person name="Ovreas L."/>
            <person name="Rohde M."/>
            <person name="Galperin M.Y."/>
            <person name="Jogler C."/>
        </authorList>
    </citation>
    <scope>NUCLEOTIDE SEQUENCE [LARGE SCALE GENOMIC DNA]</scope>
    <source>
        <strain evidence="13 14">HG15A2</strain>
    </source>
</reference>
<feature type="region of interest" description="ACP-binding" evidence="10">
    <location>
        <begin position="267"/>
        <end position="271"/>
    </location>
</feature>
<feature type="domain" description="Beta-ketoacyl-[acyl-carrier-protein] synthase III C-terminal" evidence="11">
    <location>
        <begin position="250"/>
        <end position="339"/>
    </location>
</feature>
<dbReference type="Proteomes" id="UP000319852">
    <property type="component" value="Chromosome"/>
</dbReference>
<keyword evidence="2 10" id="KW-0963">Cytoplasm</keyword>
<dbReference type="NCBIfam" id="TIGR00747">
    <property type="entry name" value="fabH"/>
    <property type="match status" value="1"/>
</dbReference>
<feature type="domain" description="Beta-ketoacyl-[acyl-carrier-protein] synthase III N-terminal" evidence="12">
    <location>
        <begin position="120"/>
        <end position="198"/>
    </location>
</feature>
<dbReference type="GO" id="GO:0004315">
    <property type="term" value="F:3-oxoacyl-[acyl-carrier-protein] synthase activity"/>
    <property type="evidence" value="ECO:0007669"/>
    <property type="project" value="InterPro"/>
</dbReference>
<evidence type="ECO:0000256" key="5">
    <source>
        <dbReference type="ARBA" id="ARBA00022832"/>
    </source>
</evidence>
<dbReference type="NCBIfam" id="NF006829">
    <property type="entry name" value="PRK09352.1"/>
    <property type="match status" value="1"/>
</dbReference>
<evidence type="ECO:0000313" key="14">
    <source>
        <dbReference type="Proteomes" id="UP000319852"/>
    </source>
</evidence>
<evidence type="ECO:0000259" key="11">
    <source>
        <dbReference type="Pfam" id="PF08541"/>
    </source>
</evidence>
<evidence type="ECO:0000256" key="6">
    <source>
        <dbReference type="ARBA" id="ARBA00023098"/>
    </source>
</evidence>
<evidence type="ECO:0000256" key="10">
    <source>
        <dbReference type="HAMAP-Rule" id="MF_01815"/>
    </source>
</evidence>
<dbReference type="GO" id="GO:0006633">
    <property type="term" value="P:fatty acid biosynthetic process"/>
    <property type="evidence" value="ECO:0007669"/>
    <property type="project" value="UniProtKB-UniRule"/>
</dbReference>
<name>A0A517N1H8_9BACT</name>
<dbReference type="Pfam" id="PF08545">
    <property type="entry name" value="ACP_syn_III"/>
    <property type="match status" value="1"/>
</dbReference>
<feature type="active site" evidence="10">
    <location>
        <position position="296"/>
    </location>
</feature>
<keyword evidence="5 10" id="KW-0276">Fatty acid metabolism</keyword>
<evidence type="ECO:0000256" key="3">
    <source>
        <dbReference type="ARBA" id="ARBA00022516"/>
    </source>
</evidence>
<evidence type="ECO:0000256" key="2">
    <source>
        <dbReference type="ARBA" id="ARBA00022490"/>
    </source>
</evidence>
<dbReference type="KEGG" id="amob:HG15A2_43320"/>